<reference evidence="1 2" key="1">
    <citation type="submission" date="2024-03" db="EMBL/GenBank/DDBJ databases">
        <title>Chitinophaga caseinilytica sp. nov., a casein hydrolysing bacterium isolated from forest soil.</title>
        <authorList>
            <person name="Lee D.S."/>
            <person name="Han D.M."/>
            <person name="Baek J.H."/>
            <person name="Choi D.G."/>
            <person name="Jeon J.H."/>
            <person name="Jeon C.O."/>
        </authorList>
    </citation>
    <scope>NUCLEOTIDE SEQUENCE [LARGE SCALE GENOMIC DNA]</scope>
    <source>
        <strain evidence="1 2">KACC 19118</strain>
    </source>
</reference>
<evidence type="ECO:0000313" key="1">
    <source>
        <dbReference type="EMBL" id="WZN45765.1"/>
    </source>
</evidence>
<dbReference type="InterPro" id="IPR009003">
    <property type="entry name" value="Peptidase_S1_PA"/>
</dbReference>
<dbReference type="Proteomes" id="UP001449657">
    <property type="component" value="Chromosome"/>
</dbReference>
<sequence>MQTTKQIQLTDIEPHMAVLQGWLRGNIVGMYAGLKMKNGKETDQCAVVLHVEYKKSPDRLAMDGDTPIPPFFELPFPQSGGGHVMVNVPTDVQEIGPIEVKYPVLERKVGDSSDFERPCPGGYQIQAGGLPSYGTLGANIKYNNKYRMISCNHVISCNGMYEDVYQPDMTEQYYYLTKVTDYIKLTTYPTKDQEDPYYNTVDFAWCNIAATNGSPEIQDIGVPTGFAAPAVGMEVSYFGASTNEVTKTSIKSTTYQGIINVFGDRYAWFKNMINLTDSYAVPGDSGAVLVNNNMEIVGMLQSITLLRTLACTIPDSNEVFAERENQTV</sequence>
<name>A0ABZ2Z0E6_9BACT</name>
<dbReference type="EMBL" id="CP150096">
    <property type="protein sequence ID" value="WZN45765.1"/>
    <property type="molecule type" value="Genomic_DNA"/>
</dbReference>
<keyword evidence="2" id="KW-1185">Reference proteome</keyword>
<dbReference type="SUPFAM" id="SSF50494">
    <property type="entry name" value="Trypsin-like serine proteases"/>
    <property type="match status" value="1"/>
</dbReference>
<evidence type="ECO:0008006" key="3">
    <source>
        <dbReference type="Google" id="ProtNLM"/>
    </source>
</evidence>
<dbReference type="RefSeq" id="WP_341840515.1">
    <property type="nucleotide sequence ID" value="NZ_CP149792.1"/>
</dbReference>
<proteinExistence type="predicted"/>
<accession>A0ABZ2Z0E6</accession>
<gene>
    <name evidence="1" type="ORF">WJU22_22975</name>
</gene>
<organism evidence="1 2">
    <name type="scientific">Chitinophaga caseinilytica</name>
    <dbReference type="NCBI Taxonomy" id="2267521"/>
    <lineage>
        <taxon>Bacteria</taxon>
        <taxon>Pseudomonadati</taxon>
        <taxon>Bacteroidota</taxon>
        <taxon>Chitinophagia</taxon>
        <taxon>Chitinophagales</taxon>
        <taxon>Chitinophagaceae</taxon>
        <taxon>Chitinophaga</taxon>
    </lineage>
</organism>
<protein>
    <recommendedName>
        <fullName evidence="3">Trypsin-like peptidase domain-containing protein</fullName>
    </recommendedName>
</protein>
<evidence type="ECO:0000313" key="2">
    <source>
        <dbReference type="Proteomes" id="UP001449657"/>
    </source>
</evidence>